<evidence type="ECO:0000313" key="5">
    <source>
        <dbReference type="Proteomes" id="UP000824028"/>
    </source>
</evidence>
<evidence type="ECO:0000259" key="3">
    <source>
        <dbReference type="PROSITE" id="PS51658"/>
    </source>
</evidence>
<dbReference type="SUPFAM" id="SSF103256">
    <property type="entry name" value="Hypothetical protein TM0160"/>
    <property type="match status" value="1"/>
</dbReference>
<dbReference type="Pfam" id="PF02151">
    <property type="entry name" value="UVR"/>
    <property type="match status" value="1"/>
</dbReference>
<gene>
    <name evidence="4" type="ORF">H9814_07765</name>
</gene>
<dbReference type="Proteomes" id="UP000824028">
    <property type="component" value="Unassembled WGS sequence"/>
</dbReference>
<keyword evidence="1" id="KW-0227">DNA damage</keyword>
<evidence type="ECO:0000256" key="1">
    <source>
        <dbReference type="ARBA" id="ARBA00023236"/>
    </source>
</evidence>
<dbReference type="Pfam" id="PF02577">
    <property type="entry name" value="BFN_dom"/>
    <property type="match status" value="1"/>
</dbReference>
<keyword evidence="1" id="KW-0742">SOS response</keyword>
<sequence>MNDRKKVELQVSSLSNSQTQGGAFILQLTEVGTRRSFPIVIGVAEAQAIMLELRGLNPPRPLTYVLFASVLQALDVRLLRVLIYKIENGVFYSYLYLRSGALMLRVDSRTSDAIAMALRMKAPILIYEDLLNEENMSNYAKYASSYTGNFTANAAWLEEALQKAIEEENYEQAAVLRDQLKHLKEPKS</sequence>
<dbReference type="PANTHER" id="PTHR15160">
    <property type="entry name" value="VON HIPPEL-LINDAU PROTEIN"/>
    <property type="match status" value="1"/>
</dbReference>
<dbReference type="InterPro" id="IPR036876">
    <property type="entry name" value="UVR_dom_sf"/>
</dbReference>
<dbReference type="GO" id="GO:0004518">
    <property type="term" value="F:nuclease activity"/>
    <property type="evidence" value="ECO:0007669"/>
    <property type="project" value="InterPro"/>
</dbReference>
<comment type="caution">
    <text evidence="4">The sequence shown here is derived from an EMBL/GenBank/DDBJ whole genome shotgun (WGS) entry which is preliminary data.</text>
</comment>
<protein>
    <submittedName>
        <fullName evidence="4">Bifunctional nuclease family protein</fullName>
    </submittedName>
</protein>
<proteinExistence type="predicted"/>
<dbReference type="PANTHER" id="PTHR15160:SF1">
    <property type="entry name" value="VON HIPPEL-LINDAU DISEASE TUMOR SUPPRESSOR"/>
    <property type="match status" value="1"/>
</dbReference>
<dbReference type="InterPro" id="IPR001943">
    <property type="entry name" value="UVR_dom"/>
</dbReference>
<dbReference type="EMBL" id="DXBX01000061">
    <property type="protein sequence ID" value="HIZ33415.1"/>
    <property type="molecule type" value="Genomic_DNA"/>
</dbReference>
<dbReference type="PROSITE" id="PS50151">
    <property type="entry name" value="UVR"/>
    <property type="match status" value="1"/>
</dbReference>
<dbReference type="SUPFAM" id="SSF46600">
    <property type="entry name" value="C-terminal UvrC-binding domain of UvrB"/>
    <property type="match status" value="1"/>
</dbReference>
<feature type="domain" description="BFN" evidence="3">
    <location>
        <begin position="6"/>
        <end position="138"/>
    </location>
</feature>
<dbReference type="PROSITE" id="PS51658">
    <property type="entry name" value="BFN"/>
    <property type="match status" value="1"/>
</dbReference>
<organism evidence="4 5">
    <name type="scientific">Candidatus Bacteroides merdigallinarum</name>
    <dbReference type="NCBI Taxonomy" id="2838473"/>
    <lineage>
        <taxon>Bacteria</taxon>
        <taxon>Pseudomonadati</taxon>
        <taxon>Bacteroidota</taxon>
        <taxon>Bacteroidia</taxon>
        <taxon>Bacteroidales</taxon>
        <taxon>Bacteroidaceae</taxon>
        <taxon>Bacteroides</taxon>
    </lineage>
</organism>
<dbReference type="GO" id="GO:0009432">
    <property type="term" value="P:SOS response"/>
    <property type="evidence" value="ECO:0007669"/>
    <property type="project" value="UniProtKB-KW"/>
</dbReference>
<feature type="domain" description="UVR" evidence="2">
    <location>
        <begin position="157"/>
        <end position="186"/>
    </location>
</feature>
<dbReference type="InterPro" id="IPR036104">
    <property type="entry name" value="BFN_sf"/>
</dbReference>
<reference evidence="4" key="2">
    <citation type="submission" date="2021-04" db="EMBL/GenBank/DDBJ databases">
        <authorList>
            <person name="Gilroy R."/>
        </authorList>
    </citation>
    <scope>NUCLEOTIDE SEQUENCE</scope>
    <source>
        <strain evidence="4">ChiHjej9B8-1298</strain>
    </source>
</reference>
<dbReference type="Gene3D" id="3.10.690.10">
    <property type="entry name" value="Bifunctional nuclease domain"/>
    <property type="match status" value="1"/>
</dbReference>
<evidence type="ECO:0000259" key="2">
    <source>
        <dbReference type="PROSITE" id="PS50151"/>
    </source>
</evidence>
<accession>A0A9D2E9U4</accession>
<reference evidence="4" key="1">
    <citation type="journal article" date="2021" name="PeerJ">
        <title>Extensive microbial diversity within the chicken gut microbiome revealed by metagenomics and culture.</title>
        <authorList>
            <person name="Gilroy R."/>
            <person name="Ravi A."/>
            <person name="Getino M."/>
            <person name="Pursley I."/>
            <person name="Horton D.L."/>
            <person name="Alikhan N.F."/>
            <person name="Baker D."/>
            <person name="Gharbi K."/>
            <person name="Hall N."/>
            <person name="Watson M."/>
            <person name="Adriaenssens E.M."/>
            <person name="Foster-Nyarko E."/>
            <person name="Jarju S."/>
            <person name="Secka A."/>
            <person name="Antonio M."/>
            <person name="Oren A."/>
            <person name="Chaudhuri R.R."/>
            <person name="La Ragione R."/>
            <person name="Hildebrand F."/>
            <person name="Pallen M.J."/>
        </authorList>
    </citation>
    <scope>NUCLEOTIDE SEQUENCE</scope>
    <source>
        <strain evidence="4">ChiHjej9B8-1298</strain>
    </source>
</reference>
<name>A0A9D2E9U4_9BACE</name>
<dbReference type="AlphaFoldDB" id="A0A9D2E9U4"/>
<evidence type="ECO:0000313" key="4">
    <source>
        <dbReference type="EMBL" id="HIZ33415.1"/>
    </source>
</evidence>
<dbReference type="InterPro" id="IPR003729">
    <property type="entry name" value="Bi_nuclease_dom"/>
</dbReference>